<dbReference type="SUPFAM" id="SSF111369">
    <property type="entry name" value="HlyD-like secretion proteins"/>
    <property type="match status" value="1"/>
</dbReference>
<organism evidence="5 6">
    <name type="scientific">Pendulispora rubella</name>
    <dbReference type="NCBI Taxonomy" id="2741070"/>
    <lineage>
        <taxon>Bacteria</taxon>
        <taxon>Pseudomonadati</taxon>
        <taxon>Myxococcota</taxon>
        <taxon>Myxococcia</taxon>
        <taxon>Myxococcales</taxon>
        <taxon>Sorangiineae</taxon>
        <taxon>Pendulisporaceae</taxon>
        <taxon>Pendulispora</taxon>
    </lineage>
</organism>
<reference evidence="5" key="1">
    <citation type="submission" date="2021-12" db="EMBL/GenBank/DDBJ databases">
        <title>Discovery of the Pendulisporaceae a myxobacterial family with distinct sporulation behavior and unique specialized metabolism.</title>
        <authorList>
            <person name="Garcia R."/>
            <person name="Popoff A."/>
            <person name="Bader C.D."/>
            <person name="Loehr J."/>
            <person name="Walesch S."/>
            <person name="Walt C."/>
            <person name="Boldt J."/>
            <person name="Bunk B."/>
            <person name="Haeckl F.J.F.P.J."/>
            <person name="Gunesch A.P."/>
            <person name="Birkelbach J."/>
            <person name="Nuebel U."/>
            <person name="Pietschmann T."/>
            <person name="Bach T."/>
            <person name="Mueller R."/>
        </authorList>
    </citation>
    <scope>NUCLEOTIDE SEQUENCE</scope>
    <source>
        <strain evidence="5">MSr11367</strain>
    </source>
</reference>
<dbReference type="Gene3D" id="2.40.420.20">
    <property type="match status" value="1"/>
</dbReference>
<dbReference type="Gene3D" id="2.40.50.100">
    <property type="match status" value="1"/>
</dbReference>
<dbReference type="InterPro" id="IPR058647">
    <property type="entry name" value="BSH_CzcB-like"/>
</dbReference>
<keyword evidence="6" id="KW-1185">Reference proteome</keyword>
<keyword evidence="2" id="KW-1133">Transmembrane helix</keyword>
<dbReference type="Proteomes" id="UP001374803">
    <property type="component" value="Chromosome"/>
</dbReference>
<protein>
    <submittedName>
        <fullName evidence="5">Efflux RND transporter periplasmic adaptor subunit</fullName>
    </submittedName>
</protein>
<dbReference type="Gene3D" id="1.10.287.470">
    <property type="entry name" value="Helix hairpin bin"/>
    <property type="match status" value="1"/>
</dbReference>
<evidence type="ECO:0000256" key="1">
    <source>
        <dbReference type="ARBA" id="ARBA00009477"/>
    </source>
</evidence>
<dbReference type="RefSeq" id="WP_394837142.1">
    <property type="nucleotide sequence ID" value="NZ_CP089929.1"/>
</dbReference>
<feature type="domain" description="CzcB-like barrel-sandwich hybrid" evidence="4">
    <location>
        <begin position="82"/>
        <end position="214"/>
    </location>
</feature>
<keyword evidence="2" id="KW-0472">Membrane</keyword>
<accession>A0ABZ2LE65</accession>
<dbReference type="InterPro" id="IPR058792">
    <property type="entry name" value="Beta-barrel_RND_2"/>
</dbReference>
<dbReference type="Pfam" id="PF25954">
    <property type="entry name" value="Beta-barrel_RND_2"/>
    <property type="match status" value="1"/>
</dbReference>
<evidence type="ECO:0000259" key="3">
    <source>
        <dbReference type="Pfam" id="PF25954"/>
    </source>
</evidence>
<evidence type="ECO:0000313" key="6">
    <source>
        <dbReference type="Proteomes" id="UP001374803"/>
    </source>
</evidence>
<feature type="domain" description="CusB-like beta-barrel" evidence="3">
    <location>
        <begin position="220"/>
        <end position="292"/>
    </location>
</feature>
<evidence type="ECO:0000259" key="4">
    <source>
        <dbReference type="Pfam" id="PF25973"/>
    </source>
</evidence>
<comment type="similarity">
    <text evidence="1">Belongs to the membrane fusion protein (MFP) (TC 8.A.1) family.</text>
</comment>
<proteinExistence type="inferred from homology"/>
<name>A0ABZ2LE65_9BACT</name>
<dbReference type="PANTHER" id="PTHR30469:SF15">
    <property type="entry name" value="HLYD FAMILY OF SECRETION PROTEINS"/>
    <property type="match status" value="1"/>
</dbReference>
<evidence type="ECO:0000313" key="5">
    <source>
        <dbReference type="EMBL" id="WXB07481.1"/>
    </source>
</evidence>
<dbReference type="NCBIfam" id="TIGR01730">
    <property type="entry name" value="RND_mfp"/>
    <property type="match status" value="1"/>
</dbReference>
<dbReference type="EMBL" id="CP089983">
    <property type="protein sequence ID" value="WXB07481.1"/>
    <property type="molecule type" value="Genomic_DNA"/>
</dbReference>
<evidence type="ECO:0000256" key="2">
    <source>
        <dbReference type="SAM" id="Phobius"/>
    </source>
</evidence>
<sequence length="369" mass="38550">MTLTKGNHRRVPLLIGASVAMLLTLGTVMVRRAESRTNHVALADAPKPVTVVAAQGTTYRPSRTYVGTLEPWVSANIGPQLVSAYVDTVLVRPGAVVKRGDVLATLDCRNASAMSQAVSMQARALETRQKALANEASRVHGLLDGGFVSPNEAEQKEALSSSEQAQLLAQQAKVLGTSLEVNDCVLRAPFHGEVATRTMDPGGFVRPGGAIVSLVDRSTVRVTANAPEVDFGVVAPGTKVVIHVIATNRDLEATIARRAPAADPATRTVHFELDVPDPDSVIPVGTTGEIRIDVGAPSPAVSIPLSAATVRGTKASIFVEESGIAHARSVPVLGELAGTLFLDPQLAPGAHVILEGRALLNDGDRVVAP</sequence>
<gene>
    <name evidence="5" type="ORF">LVJ94_09570</name>
</gene>
<dbReference type="PANTHER" id="PTHR30469">
    <property type="entry name" value="MULTIDRUG RESISTANCE PROTEIN MDTA"/>
    <property type="match status" value="1"/>
</dbReference>
<feature type="transmembrane region" description="Helical" evidence="2">
    <location>
        <begin position="12"/>
        <end position="30"/>
    </location>
</feature>
<dbReference type="InterPro" id="IPR006143">
    <property type="entry name" value="RND_pump_MFP"/>
</dbReference>
<dbReference type="Gene3D" id="2.40.30.170">
    <property type="match status" value="1"/>
</dbReference>
<dbReference type="Pfam" id="PF25973">
    <property type="entry name" value="BSH_CzcB"/>
    <property type="match status" value="1"/>
</dbReference>
<keyword evidence="2" id="KW-0812">Transmembrane</keyword>